<dbReference type="InterPro" id="IPR043504">
    <property type="entry name" value="Peptidase_S1_PA_chymotrypsin"/>
</dbReference>
<name>A0AAP0J4K0_9MAGN</name>
<reference evidence="1 2" key="1">
    <citation type="submission" date="2024-01" db="EMBL/GenBank/DDBJ databases">
        <title>Genome assemblies of Stephania.</title>
        <authorList>
            <person name="Yang L."/>
        </authorList>
    </citation>
    <scope>NUCLEOTIDE SEQUENCE [LARGE SCALE GENOMIC DNA]</scope>
    <source>
        <strain evidence="1">JXDWG</strain>
        <tissue evidence="1">Leaf</tissue>
    </source>
</reference>
<protein>
    <recommendedName>
        <fullName evidence="3">Serine protease</fullName>
    </recommendedName>
</protein>
<evidence type="ECO:0008006" key="3">
    <source>
        <dbReference type="Google" id="ProtNLM"/>
    </source>
</evidence>
<keyword evidence="2" id="KW-1185">Reference proteome</keyword>
<dbReference type="Gene3D" id="2.40.10.10">
    <property type="entry name" value="Trypsin-like serine proteases"/>
    <property type="match status" value="1"/>
</dbReference>
<sequence>MERPEIGLEPLKGIRVRSELLLGYKCITCRLVLADFSRFNLGGTLARLDRDVPHYEKDGYNDFNTFYMQAASGTKGGSSGSPVIDWQGQVVALNALGASHQVLRIYSSSLAKRGPIVGD</sequence>
<dbReference type="EMBL" id="JBBNAG010000006">
    <property type="protein sequence ID" value="KAK9125971.1"/>
    <property type="molecule type" value="Genomic_DNA"/>
</dbReference>
<dbReference type="PANTHER" id="PTHR46366">
    <property type="entry name" value="PRO-APOPTOTIC SERINE PROTEASE NMA111"/>
    <property type="match status" value="1"/>
</dbReference>
<evidence type="ECO:0000313" key="2">
    <source>
        <dbReference type="Proteomes" id="UP001419268"/>
    </source>
</evidence>
<dbReference type="AlphaFoldDB" id="A0AAP0J4K0"/>
<gene>
    <name evidence="1" type="ORF">Scep_014817</name>
</gene>
<organism evidence="1 2">
    <name type="scientific">Stephania cephalantha</name>
    <dbReference type="NCBI Taxonomy" id="152367"/>
    <lineage>
        <taxon>Eukaryota</taxon>
        <taxon>Viridiplantae</taxon>
        <taxon>Streptophyta</taxon>
        <taxon>Embryophyta</taxon>
        <taxon>Tracheophyta</taxon>
        <taxon>Spermatophyta</taxon>
        <taxon>Magnoliopsida</taxon>
        <taxon>Ranunculales</taxon>
        <taxon>Menispermaceae</taxon>
        <taxon>Menispermoideae</taxon>
        <taxon>Cissampelideae</taxon>
        <taxon>Stephania</taxon>
    </lineage>
</organism>
<evidence type="ECO:0000313" key="1">
    <source>
        <dbReference type="EMBL" id="KAK9125971.1"/>
    </source>
</evidence>
<comment type="caution">
    <text evidence="1">The sequence shown here is derived from an EMBL/GenBank/DDBJ whole genome shotgun (WGS) entry which is preliminary data.</text>
</comment>
<dbReference type="InterPro" id="IPR009003">
    <property type="entry name" value="Peptidase_S1_PA"/>
</dbReference>
<dbReference type="PANTHER" id="PTHR46366:SF1">
    <property type="entry name" value="PDZ DOMAIN-CONTAINING PROTEIN C1685.05"/>
    <property type="match status" value="1"/>
</dbReference>
<accession>A0AAP0J4K0</accession>
<proteinExistence type="predicted"/>
<dbReference type="SUPFAM" id="SSF50494">
    <property type="entry name" value="Trypsin-like serine proteases"/>
    <property type="match status" value="1"/>
</dbReference>
<dbReference type="Proteomes" id="UP001419268">
    <property type="component" value="Unassembled WGS sequence"/>
</dbReference>